<dbReference type="PROSITE" id="PS50995">
    <property type="entry name" value="HTH_MARR_2"/>
    <property type="match status" value="1"/>
</dbReference>
<accession>A0AA97AIQ9</accession>
<gene>
    <name evidence="5" type="ORF">HJG54_25235</name>
</gene>
<proteinExistence type="predicted"/>
<dbReference type="EMBL" id="CP053586">
    <property type="protein sequence ID" value="WNZ25814.1"/>
    <property type="molecule type" value="Genomic_DNA"/>
</dbReference>
<dbReference type="SMART" id="SM00347">
    <property type="entry name" value="HTH_MARR"/>
    <property type="match status" value="1"/>
</dbReference>
<name>A0AA97AIQ9_9CYAN</name>
<dbReference type="PANTHER" id="PTHR33164:SF104">
    <property type="entry name" value="TRANSCRIPTIONAL REGULATORY PROTEIN"/>
    <property type="match status" value="1"/>
</dbReference>
<feature type="domain" description="HTH marR-type" evidence="4">
    <location>
        <begin position="8"/>
        <end position="144"/>
    </location>
</feature>
<dbReference type="PANTHER" id="PTHR33164">
    <property type="entry name" value="TRANSCRIPTIONAL REGULATOR, MARR FAMILY"/>
    <property type="match status" value="1"/>
</dbReference>
<evidence type="ECO:0000256" key="3">
    <source>
        <dbReference type="ARBA" id="ARBA00023163"/>
    </source>
</evidence>
<evidence type="ECO:0000313" key="5">
    <source>
        <dbReference type="EMBL" id="WNZ25814.1"/>
    </source>
</evidence>
<keyword evidence="1" id="KW-0805">Transcription regulation</keyword>
<dbReference type="InterPro" id="IPR036390">
    <property type="entry name" value="WH_DNA-bd_sf"/>
</dbReference>
<dbReference type="InterPro" id="IPR000835">
    <property type="entry name" value="HTH_MarR-typ"/>
</dbReference>
<dbReference type="InterPro" id="IPR023187">
    <property type="entry name" value="Tscrpt_reg_MarR-type_CS"/>
</dbReference>
<dbReference type="PROSITE" id="PS01117">
    <property type="entry name" value="HTH_MARR_1"/>
    <property type="match status" value="1"/>
</dbReference>
<protein>
    <submittedName>
        <fullName evidence="5">MarR family transcriptional regulator</fullName>
    </submittedName>
</protein>
<dbReference type="GO" id="GO:0003677">
    <property type="term" value="F:DNA binding"/>
    <property type="evidence" value="ECO:0007669"/>
    <property type="project" value="UniProtKB-KW"/>
</dbReference>
<evidence type="ECO:0000256" key="1">
    <source>
        <dbReference type="ARBA" id="ARBA00023015"/>
    </source>
</evidence>
<dbReference type="Pfam" id="PF12802">
    <property type="entry name" value="MarR_2"/>
    <property type="match status" value="1"/>
</dbReference>
<reference evidence="5" key="1">
    <citation type="submission" date="2020-05" db="EMBL/GenBank/DDBJ databases">
        <authorList>
            <person name="Zhu T."/>
            <person name="Keshari N."/>
            <person name="Lu X."/>
        </authorList>
    </citation>
    <scope>NUCLEOTIDE SEQUENCE</scope>
    <source>
        <strain evidence="5">NK1-12</strain>
    </source>
</reference>
<dbReference type="RefSeq" id="WP_316431985.1">
    <property type="nucleotide sequence ID" value="NZ_CP053586.1"/>
</dbReference>
<keyword evidence="3" id="KW-0804">Transcription</keyword>
<dbReference type="Gene3D" id="1.10.10.10">
    <property type="entry name" value="Winged helix-like DNA-binding domain superfamily/Winged helix DNA-binding domain"/>
    <property type="match status" value="1"/>
</dbReference>
<dbReference type="InterPro" id="IPR036388">
    <property type="entry name" value="WH-like_DNA-bd_sf"/>
</dbReference>
<evidence type="ECO:0000256" key="2">
    <source>
        <dbReference type="ARBA" id="ARBA00023125"/>
    </source>
</evidence>
<dbReference type="PRINTS" id="PR00598">
    <property type="entry name" value="HTHMARR"/>
</dbReference>
<dbReference type="GO" id="GO:0003700">
    <property type="term" value="F:DNA-binding transcription factor activity"/>
    <property type="evidence" value="ECO:0007669"/>
    <property type="project" value="InterPro"/>
</dbReference>
<sequence>MTQLDAAQNSLWKLFLTAHTRLVDRIEQDFKQAELPPFEWYDVLIALKQAPEQQLRLSELAEVLLVNRTNVTRLADRLEAAGLIQRKICKDDRRGAYAVLTKAGLEMQQRMWAVYAQSIAQYFGRYLTQKDTIAFTKALSTMLAALDEKSV</sequence>
<evidence type="ECO:0000259" key="4">
    <source>
        <dbReference type="PROSITE" id="PS50995"/>
    </source>
</evidence>
<organism evidence="5">
    <name type="scientific">Leptolyngbya sp. NK1-12</name>
    <dbReference type="NCBI Taxonomy" id="2547451"/>
    <lineage>
        <taxon>Bacteria</taxon>
        <taxon>Bacillati</taxon>
        <taxon>Cyanobacteriota</taxon>
        <taxon>Cyanophyceae</taxon>
        <taxon>Leptolyngbyales</taxon>
        <taxon>Leptolyngbyaceae</taxon>
        <taxon>Leptolyngbya group</taxon>
        <taxon>Leptolyngbya</taxon>
    </lineage>
</organism>
<dbReference type="AlphaFoldDB" id="A0AA97AIQ9"/>
<dbReference type="InterPro" id="IPR039422">
    <property type="entry name" value="MarR/SlyA-like"/>
</dbReference>
<keyword evidence="2" id="KW-0238">DNA-binding</keyword>
<dbReference type="GO" id="GO:0006950">
    <property type="term" value="P:response to stress"/>
    <property type="evidence" value="ECO:0007669"/>
    <property type="project" value="TreeGrafter"/>
</dbReference>
<dbReference type="SUPFAM" id="SSF46785">
    <property type="entry name" value="Winged helix' DNA-binding domain"/>
    <property type="match status" value="1"/>
</dbReference>